<dbReference type="SUPFAM" id="SSF54001">
    <property type="entry name" value="Cysteine proteinases"/>
    <property type="match status" value="1"/>
</dbReference>
<name>A0A9Q2SAI9_RHOHA</name>
<evidence type="ECO:0000256" key="1">
    <source>
        <dbReference type="SAM" id="MobiDB-lite"/>
    </source>
</evidence>
<evidence type="ECO:0000259" key="2">
    <source>
        <dbReference type="Pfam" id="PF20155"/>
    </source>
</evidence>
<dbReference type="InterPro" id="IPR013491">
    <property type="entry name" value="Tape_meas_N"/>
</dbReference>
<feature type="compositionally biased region" description="Basic and acidic residues" evidence="1">
    <location>
        <begin position="1272"/>
        <end position="1291"/>
    </location>
</feature>
<feature type="region of interest" description="Disordered" evidence="1">
    <location>
        <begin position="1270"/>
        <end position="1292"/>
    </location>
</feature>
<reference evidence="3" key="1">
    <citation type="submission" date="2019-11" db="EMBL/GenBank/DDBJ databases">
        <title>Spread of Macrolides and rifampicin resistant Rhodococcus equi in clinical isolates in the USA.</title>
        <authorList>
            <person name="Alvarez-Narvaez S."/>
            <person name="Huber L."/>
            <person name="Cohen N.D."/>
            <person name="Slovis N."/>
            <person name="Greiter M."/>
            <person name="Giguere S."/>
            <person name="Hart K."/>
        </authorList>
    </citation>
    <scope>NUCLEOTIDE SEQUENCE</scope>
    <source>
        <strain evidence="3">Lh_17</strain>
    </source>
</reference>
<evidence type="ECO:0000313" key="3">
    <source>
        <dbReference type="EMBL" id="MBM4567673.1"/>
    </source>
</evidence>
<dbReference type="NCBIfam" id="TIGR02675">
    <property type="entry name" value="tape_meas_nterm"/>
    <property type="match status" value="1"/>
</dbReference>
<dbReference type="Gene3D" id="3.90.1720.10">
    <property type="entry name" value="endopeptidase domain like (from Nostoc punctiforme)"/>
    <property type="match status" value="1"/>
</dbReference>
<dbReference type="InterPro" id="IPR038765">
    <property type="entry name" value="Papain-like_cys_pep_sf"/>
</dbReference>
<dbReference type="Pfam" id="PF20155">
    <property type="entry name" value="TMP_3"/>
    <property type="match status" value="1"/>
</dbReference>
<proteinExistence type="predicted"/>
<comment type="caution">
    <text evidence="3">The sequence shown here is derived from an EMBL/GenBank/DDBJ whole genome shotgun (WGS) entry which is preliminary data.</text>
</comment>
<dbReference type="RefSeq" id="WP_262963464.1">
    <property type="nucleotide sequence ID" value="NZ_JAJNNF010000036.1"/>
</dbReference>
<protein>
    <submittedName>
        <fullName evidence="3">Tape measure protein</fullName>
    </submittedName>
</protein>
<dbReference type="EMBL" id="WUXR01000013">
    <property type="protein sequence ID" value="MBM4567673.1"/>
    <property type="molecule type" value="Genomic_DNA"/>
</dbReference>
<gene>
    <name evidence="3" type="ORF">GS441_20305</name>
</gene>
<dbReference type="Proteomes" id="UP000808906">
    <property type="component" value="Unassembled WGS sequence"/>
</dbReference>
<organism evidence="3 4">
    <name type="scientific">Rhodococcus hoagii</name>
    <name type="common">Corynebacterium equii</name>
    <dbReference type="NCBI Taxonomy" id="43767"/>
    <lineage>
        <taxon>Bacteria</taxon>
        <taxon>Bacillati</taxon>
        <taxon>Actinomycetota</taxon>
        <taxon>Actinomycetes</taxon>
        <taxon>Mycobacteriales</taxon>
        <taxon>Nocardiaceae</taxon>
        <taxon>Prescottella</taxon>
    </lineage>
</organism>
<accession>A0A9Q2SAI9</accession>
<sequence>MAIELATGYISIVPETSKIAPGIKSALAGVDREAVKAGEGFGSKIAGGLSKTLKVGAAGVGVAAAAGIGTALTKGFQRLSAIDEASAKLSALGNSTQDVQKIMDNALASVKGTAFGLGDAAGLAGTMVASGIKPGQELETVLKRVADSAAVSGSTLEDMGLIWGKAAAKGKLDGEIVAQLLERQIPIYDILGKKMGKNAEEVADMVSKGKVSFKDFSDAMNDKLGGGAVKMGDSFKGAVDNMGAALGRLGAGALEPTFGRIAGWLGTATGAIDGATPKVKEFFKAFDAKVFDEWAPKVIAFGSTVRDGFNEFKNSSLVVDSTARLKDVFFDLAGVAKEVAPAVGAISQSLATAAAATGVGSWHLLLTALEAVAPILETTLVPALQLTADLMQNNQGLVTALALGFAAFKAVPSIMGPVLSVTDRLKGGLGSAKESVGSFGGAIRESMVYARQANPEMGKFGQAMTVVGGNAKAAAKGIGSMASSALGFLGGPLGVALIGGTIAWANYSDGVQKAERQQTILSESASKAADAQKSLMEAMAGGDAKTIQSQLVSNLAAVRQEQESLASTGPSALQQSAAGWDRLGQAIGVTRGESYEAWKSQQDIADSAGVVSRTLNDLGVTNDRLAAAVSGSTDEYMRLRTEMSTTGGSEAAQWLDDQRTKYQQTAQAMKDIGPAGVELTSALAQIGDAAGDSDKKLDGMKRALQALGILQSDAQEAAFETARVVREIGEEAAKGWDPAGGLGSGLLKMDGSLDETAANADKLRGELSRLGDEYLNSVAAGRSGQESWDAISGGLEGLATATKLPIEKIEELAKTFGGIVPPDLAEKLAAPITSTDQAITQLQLRSKELSEKPIMMQVEDEGVRNAIRGIEGLKVEATGTPGVVKITAENQEAIDKLNEVKVETQQFNTLTAVPRVDLHTELFRQKLDHANSLIDFLGKETPSPEADLIIGKLRENKQIADGEIDKLTARIADPQVRLEIGQALRDANTINGEINKIPAVKNVRVVVSNQWDPAARAAALGAPNIQGPFADGGIRQYADGGIQNLPERAIIQQGRGSGLVQWAEGETGGEAFIPLAESKRGRSTAILSEVAKRFGYKLEAFADGGIRAAVDAARSVTGNTYLWGGTGPTGFDCSGFMGWLQQILMGASPASAAGKRLYTTYSLLDGATSGLVRGAGPAGTAFVVGVSQEHMAGTLAGQPVESGGAHGTSRIGAPAVGAFDSQFGTVFHLPNELVAGGVGTGIGGAITGEKPEWTEKDQLDLESARISVQQAKESRDKVYGAEKKSDADRQQADLSVQRAELKVRELEAKRDGTGVKAMSDTPAPPLTGAMGDDAITLRNAEISVLDAQLSRDKTYNDPDSTSLDKEKADLQVFQAQNSLEATKKRVLEDAGKTGTDGLSLKDRMKKFGSDVAGIAVDSILEIFGVQTRWLDIPIPEFKAPPLGATVGGSTPGEMLKSILPAGIFPQSEINSQLPVTPGAPNWVDGFLKALPPGLNVQDAISGPWDMLLKSQGGKIPLHDEGGWLMPGLTMNLTKKPEPVLNPEQLANLRKVANLDTQAMAPTGGRAADSWRPGVQITNQITVSNDRSQVRKFREENAMLLMQYGGAR</sequence>
<feature type="domain" description="Tape measure protein N-terminal" evidence="2">
    <location>
        <begin position="75"/>
        <end position="249"/>
    </location>
</feature>
<evidence type="ECO:0000313" key="4">
    <source>
        <dbReference type="Proteomes" id="UP000808906"/>
    </source>
</evidence>